<dbReference type="GO" id="GO:0005737">
    <property type="term" value="C:cytoplasm"/>
    <property type="evidence" value="ECO:0007669"/>
    <property type="project" value="InterPro"/>
</dbReference>
<feature type="domain" description="NAD/GMP synthase" evidence="8">
    <location>
        <begin position="8"/>
        <end position="262"/>
    </location>
</feature>
<keyword evidence="4 6" id="KW-0067">ATP-binding</keyword>
<dbReference type="GO" id="GO:0003952">
    <property type="term" value="F:NAD+ synthase (glutamine-hydrolyzing) activity"/>
    <property type="evidence" value="ECO:0007669"/>
    <property type="project" value="InterPro"/>
</dbReference>
<proteinExistence type="inferred from homology"/>
<dbReference type="GO" id="GO:0004359">
    <property type="term" value="F:glutaminase activity"/>
    <property type="evidence" value="ECO:0007669"/>
    <property type="project" value="InterPro"/>
</dbReference>
<evidence type="ECO:0000256" key="6">
    <source>
        <dbReference type="RuleBase" id="RU003811"/>
    </source>
</evidence>
<comment type="caution">
    <text evidence="9">The sequence shown here is derived from an EMBL/GenBank/DDBJ whole genome shotgun (WGS) entry which is preliminary data.</text>
</comment>
<keyword evidence="5 6" id="KW-0520">NAD</keyword>
<dbReference type="EMBL" id="DVGB01000024">
    <property type="protein sequence ID" value="HIR01012.1"/>
    <property type="molecule type" value="Genomic_DNA"/>
</dbReference>
<evidence type="ECO:0000256" key="3">
    <source>
        <dbReference type="ARBA" id="ARBA00022741"/>
    </source>
</evidence>
<dbReference type="GO" id="GO:0009435">
    <property type="term" value="P:NAD+ biosynthetic process"/>
    <property type="evidence" value="ECO:0007669"/>
    <property type="project" value="InterPro"/>
</dbReference>
<evidence type="ECO:0000259" key="8">
    <source>
        <dbReference type="Pfam" id="PF02540"/>
    </source>
</evidence>
<dbReference type="PANTHER" id="PTHR23090:SF9">
    <property type="entry name" value="GLUTAMINE-DEPENDENT NAD(+) SYNTHETASE"/>
    <property type="match status" value="1"/>
</dbReference>
<dbReference type="InterPro" id="IPR003694">
    <property type="entry name" value="NAD_synthase"/>
</dbReference>
<gene>
    <name evidence="9" type="primary">nadE</name>
    <name evidence="9" type="ORF">IAA69_01910</name>
</gene>
<dbReference type="EC" id="6.3.1.5" evidence="7"/>
<dbReference type="GO" id="GO:0005524">
    <property type="term" value="F:ATP binding"/>
    <property type="evidence" value="ECO:0007669"/>
    <property type="project" value="UniProtKB-KW"/>
</dbReference>
<comment type="catalytic activity">
    <reaction evidence="7">
        <text>deamido-NAD(+) + NH4(+) + ATP = AMP + diphosphate + NAD(+) + H(+)</text>
        <dbReference type="Rhea" id="RHEA:21188"/>
        <dbReference type="ChEBI" id="CHEBI:15378"/>
        <dbReference type="ChEBI" id="CHEBI:28938"/>
        <dbReference type="ChEBI" id="CHEBI:30616"/>
        <dbReference type="ChEBI" id="CHEBI:33019"/>
        <dbReference type="ChEBI" id="CHEBI:57540"/>
        <dbReference type="ChEBI" id="CHEBI:58437"/>
        <dbReference type="ChEBI" id="CHEBI:456215"/>
        <dbReference type="EC" id="6.3.1.5"/>
    </reaction>
</comment>
<protein>
    <recommendedName>
        <fullName evidence="7">NH(3)-dependent NAD(+) synthetase</fullName>
        <ecNumber evidence="7">6.3.1.5</ecNumber>
    </recommendedName>
</protein>
<comment type="pathway">
    <text evidence="1">Cofactor biosynthesis; NAD(+) biosynthesis.</text>
</comment>
<evidence type="ECO:0000313" key="10">
    <source>
        <dbReference type="Proteomes" id="UP000824261"/>
    </source>
</evidence>
<evidence type="ECO:0000256" key="1">
    <source>
        <dbReference type="ARBA" id="ARBA00004790"/>
    </source>
</evidence>
<organism evidence="9 10">
    <name type="scientific">Candidatus Aveggerthella stercoripullorum</name>
    <dbReference type="NCBI Taxonomy" id="2840688"/>
    <lineage>
        <taxon>Bacteria</taxon>
        <taxon>Bacillati</taxon>
        <taxon>Actinomycetota</taxon>
        <taxon>Coriobacteriia</taxon>
        <taxon>Eggerthellales</taxon>
        <taxon>Eggerthellaceae</taxon>
        <taxon>Eggerthellaceae incertae sedis</taxon>
        <taxon>Candidatus Aveggerthella</taxon>
    </lineage>
</organism>
<dbReference type="Proteomes" id="UP000824261">
    <property type="component" value="Unassembled WGS sequence"/>
</dbReference>
<reference evidence="9" key="1">
    <citation type="submission" date="2020-10" db="EMBL/GenBank/DDBJ databases">
        <authorList>
            <person name="Gilroy R."/>
        </authorList>
    </citation>
    <scope>NUCLEOTIDE SEQUENCE</scope>
    <source>
        <strain evidence="9">ChiGjej1B1-2707</strain>
    </source>
</reference>
<dbReference type="AlphaFoldDB" id="A0A9D0ZZ00"/>
<name>A0A9D0ZZ00_9ACTN</name>
<comment type="similarity">
    <text evidence="6">Belongs to the NAD synthetase family.</text>
</comment>
<evidence type="ECO:0000256" key="7">
    <source>
        <dbReference type="RuleBase" id="RU003812"/>
    </source>
</evidence>
<dbReference type="NCBIfam" id="TIGR00552">
    <property type="entry name" value="nadE"/>
    <property type="match status" value="1"/>
</dbReference>
<evidence type="ECO:0000313" key="9">
    <source>
        <dbReference type="EMBL" id="HIR01012.1"/>
    </source>
</evidence>
<dbReference type="SUPFAM" id="SSF52402">
    <property type="entry name" value="Adenine nucleotide alpha hydrolases-like"/>
    <property type="match status" value="1"/>
</dbReference>
<dbReference type="FunFam" id="3.40.50.620:FF:000106">
    <property type="entry name" value="Glutamine-dependent NAD(+) synthetase"/>
    <property type="match status" value="1"/>
</dbReference>
<accession>A0A9D0ZZ00</accession>
<dbReference type="PANTHER" id="PTHR23090">
    <property type="entry name" value="NH 3 /GLUTAMINE-DEPENDENT NAD + SYNTHETASE"/>
    <property type="match status" value="1"/>
</dbReference>
<dbReference type="GO" id="GO:0008795">
    <property type="term" value="F:NAD+ synthase activity"/>
    <property type="evidence" value="ECO:0007669"/>
    <property type="project" value="UniProtKB-EC"/>
</dbReference>
<dbReference type="InterPro" id="IPR014729">
    <property type="entry name" value="Rossmann-like_a/b/a_fold"/>
</dbReference>
<dbReference type="Gene3D" id="3.40.50.620">
    <property type="entry name" value="HUPs"/>
    <property type="match status" value="1"/>
</dbReference>
<reference evidence="9" key="2">
    <citation type="journal article" date="2021" name="PeerJ">
        <title>Extensive microbial diversity within the chicken gut microbiome revealed by metagenomics and culture.</title>
        <authorList>
            <person name="Gilroy R."/>
            <person name="Ravi A."/>
            <person name="Getino M."/>
            <person name="Pursley I."/>
            <person name="Horton D.L."/>
            <person name="Alikhan N.F."/>
            <person name="Baker D."/>
            <person name="Gharbi K."/>
            <person name="Hall N."/>
            <person name="Watson M."/>
            <person name="Adriaenssens E.M."/>
            <person name="Foster-Nyarko E."/>
            <person name="Jarju S."/>
            <person name="Secka A."/>
            <person name="Antonio M."/>
            <person name="Oren A."/>
            <person name="Chaudhuri R.R."/>
            <person name="La Ragione R."/>
            <person name="Hildebrand F."/>
            <person name="Pallen M.J."/>
        </authorList>
    </citation>
    <scope>NUCLEOTIDE SEQUENCE</scope>
    <source>
        <strain evidence="9">ChiGjej1B1-2707</strain>
    </source>
</reference>
<evidence type="ECO:0000256" key="2">
    <source>
        <dbReference type="ARBA" id="ARBA00022598"/>
    </source>
</evidence>
<dbReference type="CDD" id="cd00553">
    <property type="entry name" value="NAD_synthase"/>
    <property type="match status" value="1"/>
</dbReference>
<evidence type="ECO:0000256" key="5">
    <source>
        <dbReference type="ARBA" id="ARBA00023027"/>
    </source>
</evidence>
<evidence type="ECO:0000256" key="4">
    <source>
        <dbReference type="ARBA" id="ARBA00022840"/>
    </source>
</evidence>
<keyword evidence="3 6" id="KW-0547">Nucleotide-binding</keyword>
<keyword evidence="2 6" id="KW-0436">Ligase</keyword>
<dbReference type="Pfam" id="PF02540">
    <property type="entry name" value="NAD_synthase"/>
    <property type="match status" value="1"/>
</dbReference>
<dbReference type="InterPro" id="IPR022310">
    <property type="entry name" value="NAD/GMP_synthase"/>
</dbReference>
<sequence>MTARERYEACTNALRSFAREAGFTDVVLGLSGGMDSALVACMCVDAMGAEHVHGVMLPGPYTSQASLEDAQEEADALGMHAEVVSILQPFEAFESVLRKACGGRLAGLAAENTQARCRMVCLMALSNAHGWMLVNTGNRSEGYLGYATLYGDMAGAFAPIGGLYKTEVYELARWRNEHAAAAGQTPPIPEHVFTKPPSAELAPGQTDEASMGLDYPRLDAILSVLYDEGLSPEAAAEKTGSPLELVEDVKRRSEAAAFKRALAPAHPVA</sequence>